<dbReference type="AlphaFoldDB" id="A0A6J6BXJ5"/>
<evidence type="ECO:0000313" key="2">
    <source>
        <dbReference type="EMBL" id="CAB4543840.1"/>
    </source>
</evidence>
<keyword evidence="1" id="KW-1133">Transmembrane helix</keyword>
<reference evidence="2" key="1">
    <citation type="submission" date="2020-05" db="EMBL/GenBank/DDBJ databases">
        <authorList>
            <person name="Chiriac C."/>
            <person name="Salcher M."/>
            <person name="Ghai R."/>
            <person name="Kavagutti S V."/>
        </authorList>
    </citation>
    <scope>NUCLEOTIDE SEQUENCE</scope>
</reference>
<feature type="transmembrane region" description="Helical" evidence="1">
    <location>
        <begin position="59"/>
        <end position="77"/>
    </location>
</feature>
<feature type="transmembrane region" description="Helical" evidence="1">
    <location>
        <begin position="212"/>
        <end position="234"/>
    </location>
</feature>
<feature type="transmembrane region" description="Helical" evidence="1">
    <location>
        <begin position="175"/>
        <end position="200"/>
    </location>
</feature>
<accession>A0A6J6BXJ5</accession>
<evidence type="ECO:0000256" key="1">
    <source>
        <dbReference type="SAM" id="Phobius"/>
    </source>
</evidence>
<name>A0A6J6BXJ5_9ZZZZ</name>
<keyword evidence="1" id="KW-0812">Transmembrane</keyword>
<gene>
    <name evidence="2" type="ORF">UFOPK1493_00498</name>
</gene>
<dbReference type="EMBL" id="CAEZSR010000010">
    <property type="protein sequence ID" value="CAB4543840.1"/>
    <property type="molecule type" value="Genomic_DNA"/>
</dbReference>
<organism evidence="2">
    <name type="scientific">freshwater metagenome</name>
    <dbReference type="NCBI Taxonomy" id="449393"/>
    <lineage>
        <taxon>unclassified sequences</taxon>
        <taxon>metagenomes</taxon>
        <taxon>ecological metagenomes</taxon>
    </lineage>
</organism>
<feature type="transmembrane region" description="Helical" evidence="1">
    <location>
        <begin position="132"/>
        <end position="155"/>
    </location>
</feature>
<protein>
    <submittedName>
        <fullName evidence="2">Unannotated protein</fullName>
    </submittedName>
</protein>
<feature type="transmembrane region" description="Helical" evidence="1">
    <location>
        <begin position="34"/>
        <end position="53"/>
    </location>
</feature>
<feature type="transmembrane region" description="Helical" evidence="1">
    <location>
        <begin position="84"/>
        <end position="101"/>
    </location>
</feature>
<feature type="transmembrane region" description="Helical" evidence="1">
    <location>
        <begin position="107"/>
        <end position="125"/>
    </location>
</feature>
<proteinExistence type="predicted"/>
<keyword evidence="1" id="KW-0472">Membrane</keyword>
<sequence length="245" mass="25362">MAPAWPVRSMWGGVLGAWAVARGWDASTLSAHRWAAVAGVLVVAWVAVVVPWVQRWWPQPGAVPALIGGALFAVYCCVPETDQIPQVAVVVAIAVVVEVGARRSLPWWVTSALYAWVVWAGLFGATGRVSALVGALFAVWPFVLVPVACALVPAMRSGGDRSLVGTLPMGRLRVGWMPVGRLPVPAVVAAVGCAATVAVARTGALEPVPRPAVVAVVVAVAASTVVAVVIALVADRVTDRPPGQK</sequence>